<proteinExistence type="predicted"/>
<organism evidence="2 3">
    <name type="scientific">Aspergillus oryzae</name>
    <name type="common">Yellow koji mold</name>
    <dbReference type="NCBI Taxonomy" id="5062"/>
    <lineage>
        <taxon>Eukaryota</taxon>
        <taxon>Fungi</taxon>
        <taxon>Dikarya</taxon>
        <taxon>Ascomycota</taxon>
        <taxon>Pezizomycotina</taxon>
        <taxon>Eurotiomycetes</taxon>
        <taxon>Eurotiomycetidae</taxon>
        <taxon>Eurotiales</taxon>
        <taxon>Aspergillaceae</taxon>
        <taxon>Aspergillus</taxon>
        <taxon>Aspergillus subgen. Circumdati</taxon>
    </lineage>
</organism>
<protein>
    <submittedName>
        <fullName evidence="2">Unnamed protein product</fullName>
    </submittedName>
</protein>
<feature type="region of interest" description="Disordered" evidence="1">
    <location>
        <begin position="18"/>
        <end position="47"/>
    </location>
</feature>
<dbReference type="Proteomes" id="UP001165205">
    <property type="component" value="Unassembled WGS sequence"/>
</dbReference>
<name>A0AAN4YIP6_ASPOZ</name>
<feature type="compositionally biased region" description="Basic and acidic residues" evidence="1">
    <location>
        <begin position="38"/>
        <end position="47"/>
    </location>
</feature>
<dbReference type="AlphaFoldDB" id="A0AAN4YIP6"/>
<reference evidence="2" key="1">
    <citation type="submission" date="2023-04" db="EMBL/GenBank/DDBJ databases">
        <title>Aspergillus oryzae NBRC 4228.</title>
        <authorList>
            <person name="Ichikawa N."/>
            <person name="Sato H."/>
            <person name="Tonouchi N."/>
        </authorList>
    </citation>
    <scope>NUCLEOTIDE SEQUENCE</scope>
    <source>
        <strain evidence="2">NBRC 4228</strain>
    </source>
</reference>
<comment type="caution">
    <text evidence="2">The sequence shown here is derived from an EMBL/GenBank/DDBJ whole genome shotgun (WGS) entry which is preliminary data.</text>
</comment>
<feature type="compositionally biased region" description="Polar residues" evidence="1">
    <location>
        <begin position="28"/>
        <end position="37"/>
    </location>
</feature>
<evidence type="ECO:0000313" key="2">
    <source>
        <dbReference type="EMBL" id="GMG28266.1"/>
    </source>
</evidence>
<evidence type="ECO:0000313" key="3">
    <source>
        <dbReference type="Proteomes" id="UP001165205"/>
    </source>
</evidence>
<gene>
    <name evidence="2" type="ORF">Aory04_000472800</name>
</gene>
<accession>A0AAN4YIP6</accession>
<evidence type="ECO:0000256" key="1">
    <source>
        <dbReference type="SAM" id="MobiDB-lite"/>
    </source>
</evidence>
<sequence length="87" mass="9504">MPPRPSASTDTFTIAPITPQIERPRSVGGTNDINTSPEENRSLDEERTGAEIATAALGRNRRAGQAPFYTGLCLRTWDTPNVDITDF</sequence>
<dbReference type="EMBL" id="BSYA01000043">
    <property type="protein sequence ID" value="GMG28266.1"/>
    <property type="molecule type" value="Genomic_DNA"/>
</dbReference>